<name>A0A934HWL0_9CLOT</name>
<proteinExistence type="predicted"/>
<keyword evidence="1" id="KW-1133">Transmembrane helix</keyword>
<dbReference type="GO" id="GO:0015627">
    <property type="term" value="C:type II protein secretion system complex"/>
    <property type="evidence" value="ECO:0007669"/>
    <property type="project" value="TreeGrafter"/>
</dbReference>
<dbReference type="RefSeq" id="WP_211141134.1">
    <property type="nucleotide sequence ID" value="NZ_JAEEGB010000004.1"/>
</dbReference>
<gene>
    <name evidence="3" type="ORF">I6U51_03085</name>
</gene>
<keyword evidence="1" id="KW-0472">Membrane</keyword>
<reference evidence="3" key="1">
    <citation type="submission" date="2020-12" db="EMBL/GenBank/DDBJ databases">
        <title>Clostridium thailandense sp. nov., a novel acetogenic bacterium isolated from peat land soil in Thailand.</title>
        <authorList>
            <person name="Chaikitkaew S."/>
            <person name="Birkeland N.K."/>
        </authorList>
    </citation>
    <scope>NUCLEOTIDE SEQUENCE</scope>
    <source>
        <strain evidence="3">DSM 17425</strain>
    </source>
</reference>
<dbReference type="Proteomes" id="UP000622687">
    <property type="component" value="Unassembled WGS sequence"/>
</dbReference>
<dbReference type="Gene3D" id="1.10.150.280">
    <property type="entry name" value="AF1531-like domain"/>
    <property type="match status" value="1"/>
</dbReference>
<accession>A0A934HWL0</accession>
<dbReference type="InterPro" id="IPR004509">
    <property type="entry name" value="Competence_ComEA_HhH"/>
</dbReference>
<comment type="caution">
    <text evidence="3">The sequence shown here is derived from an EMBL/GenBank/DDBJ whole genome shotgun (WGS) entry which is preliminary data.</text>
</comment>
<feature type="domain" description="Helix-hairpin-helix DNA-binding motif class 1" evidence="2">
    <location>
        <begin position="176"/>
        <end position="195"/>
    </location>
</feature>
<keyword evidence="1" id="KW-0812">Transmembrane</keyword>
<dbReference type="Gene3D" id="3.10.560.10">
    <property type="entry name" value="Outer membrane lipoprotein wza domain like"/>
    <property type="match status" value="1"/>
</dbReference>
<evidence type="ECO:0000256" key="1">
    <source>
        <dbReference type="SAM" id="Phobius"/>
    </source>
</evidence>
<dbReference type="InterPro" id="IPR019554">
    <property type="entry name" value="Soluble_ligand-bd"/>
</dbReference>
<dbReference type="InterPro" id="IPR051675">
    <property type="entry name" value="Endo/Exo/Phosphatase_dom_1"/>
</dbReference>
<evidence type="ECO:0000313" key="4">
    <source>
        <dbReference type="Proteomes" id="UP000622687"/>
    </source>
</evidence>
<dbReference type="GO" id="GO:0015628">
    <property type="term" value="P:protein secretion by the type II secretion system"/>
    <property type="evidence" value="ECO:0007669"/>
    <property type="project" value="TreeGrafter"/>
</dbReference>
<dbReference type="GO" id="GO:0006281">
    <property type="term" value="P:DNA repair"/>
    <property type="evidence" value="ECO:0007669"/>
    <property type="project" value="InterPro"/>
</dbReference>
<dbReference type="SMART" id="SM00278">
    <property type="entry name" value="HhH1"/>
    <property type="match status" value="2"/>
</dbReference>
<organism evidence="3 4">
    <name type="scientific">Clostridium aciditolerans</name>
    <dbReference type="NCBI Taxonomy" id="339861"/>
    <lineage>
        <taxon>Bacteria</taxon>
        <taxon>Bacillati</taxon>
        <taxon>Bacillota</taxon>
        <taxon>Clostridia</taxon>
        <taxon>Eubacteriales</taxon>
        <taxon>Clostridiaceae</taxon>
        <taxon>Clostridium</taxon>
    </lineage>
</organism>
<dbReference type="PANTHER" id="PTHR21180:SF32">
    <property type="entry name" value="ENDONUCLEASE_EXONUCLEASE_PHOSPHATASE FAMILY DOMAIN-CONTAINING PROTEIN 1"/>
    <property type="match status" value="1"/>
</dbReference>
<dbReference type="GO" id="GO:0003677">
    <property type="term" value="F:DNA binding"/>
    <property type="evidence" value="ECO:0007669"/>
    <property type="project" value="InterPro"/>
</dbReference>
<evidence type="ECO:0000313" key="3">
    <source>
        <dbReference type="EMBL" id="MBI6871690.1"/>
    </source>
</evidence>
<protein>
    <submittedName>
        <fullName evidence="3">Helix-hairpin-helix domain-containing protein</fullName>
    </submittedName>
</protein>
<dbReference type="Pfam" id="PF10531">
    <property type="entry name" value="SLBB"/>
    <property type="match status" value="1"/>
</dbReference>
<dbReference type="PANTHER" id="PTHR21180">
    <property type="entry name" value="ENDONUCLEASE/EXONUCLEASE/PHOSPHATASE FAMILY DOMAIN-CONTAINING PROTEIN 1"/>
    <property type="match status" value="1"/>
</dbReference>
<dbReference type="InterPro" id="IPR010994">
    <property type="entry name" value="RuvA_2-like"/>
</dbReference>
<keyword evidence="4" id="KW-1185">Reference proteome</keyword>
<sequence length="199" mass="22225">MRNKKKIIGSVIILIIFAIFLGVGYYISKPSKELNSKEVFNETTSIESKDNKEITVYINGEVKNPGVYKIKNDSRIEELVKMSGGFTESADRFKLNLAKKLRDEDYIYVDKKVEGQANAISNSTQSSAGTSSAQGGKININSASKEELKTIPGIGDVTAQKIIEYREKNGNFSTVEDLKKIDRIGEKTLDKMKDKMDVR</sequence>
<dbReference type="SUPFAM" id="SSF47781">
    <property type="entry name" value="RuvA domain 2-like"/>
    <property type="match status" value="1"/>
</dbReference>
<dbReference type="EMBL" id="JAEEGB010000004">
    <property type="protein sequence ID" value="MBI6871690.1"/>
    <property type="molecule type" value="Genomic_DNA"/>
</dbReference>
<feature type="domain" description="Helix-hairpin-helix DNA-binding motif class 1" evidence="2">
    <location>
        <begin position="146"/>
        <end position="165"/>
    </location>
</feature>
<dbReference type="InterPro" id="IPR003583">
    <property type="entry name" value="Hlx-hairpin-Hlx_DNA-bd_motif"/>
</dbReference>
<dbReference type="NCBIfam" id="TIGR00426">
    <property type="entry name" value="competence protein ComEA helix-hairpin-helix repeat region"/>
    <property type="match status" value="1"/>
</dbReference>
<dbReference type="AlphaFoldDB" id="A0A934HWL0"/>
<feature type="transmembrane region" description="Helical" evidence="1">
    <location>
        <begin position="7"/>
        <end position="27"/>
    </location>
</feature>
<evidence type="ECO:0000259" key="2">
    <source>
        <dbReference type="SMART" id="SM00278"/>
    </source>
</evidence>
<dbReference type="Pfam" id="PF12836">
    <property type="entry name" value="HHH_3"/>
    <property type="match status" value="1"/>
</dbReference>